<dbReference type="Gene3D" id="3.30.2310.20">
    <property type="entry name" value="RelE-like"/>
    <property type="match status" value="1"/>
</dbReference>
<accession>A0A6V8MU09</accession>
<comment type="caution">
    <text evidence="1">The sequence shown here is derived from an EMBL/GenBank/DDBJ whole genome shotgun (WGS) entry which is preliminary data.</text>
</comment>
<sequence length="94" mass="11191">MKWIVSYSRKASKQYDNLPRAVQDRLDLLTAEFELLGPNRYNWKNYSKLEGTTQRYHCHIKKGKPTYVAVWEVIDDRVRLLEVTYVGTHEKAPY</sequence>
<evidence type="ECO:0000313" key="2">
    <source>
        <dbReference type="Proteomes" id="UP000568888"/>
    </source>
</evidence>
<organism evidence="1 2">
    <name type="scientific">Geomonas paludis</name>
    <dbReference type="NCBI Taxonomy" id="2740185"/>
    <lineage>
        <taxon>Bacteria</taxon>
        <taxon>Pseudomonadati</taxon>
        <taxon>Thermodesulfobacteriota</taxon>
        <taxon>Desulfuromonadia</taxon>
        <taxon>Geobacterales</taxon>
        <taxon>Geobacteraceae</taxon>
        <taxon>Geomonas</taxon>
    </lineage>
</organism>
<gene>
    <name evidence="1" type="ORF">GMPD_15770</name>
</gene>
<proteinExistence type="predicted"/>
<dbReference type="InterPro" id="IPR035093">
    <property type="entry name" value="RelE/ParE_toxin_dom_sf"/>
</dbReference>
<dbReference type="EMBL" id="BLXY01000002">
    <property type="protein sequence ID" value="GFO63658.1"/>
    <property type="molecule type" value="Genomic_DNA"/>
</dbReference>
<protein>
    <recommendedName>
        <fullName evidence="3">Cytotoxic translational repressor of toxin-antitoxin stability system</fullName>
    </recommendedName>
</protein>
<dbReference type="Proteomes" id="UP000568888">
    <property type="component" value="Unassembled WGS sequence"/>
</dbReference>
<evidence type="ECO:0008006" key="3">
    <source>
        <dbReference type="Google" id="ProtNLM"/>
    </source>
</evidence>
<evidence type="ECO:0000313" key="1">
    <source>
        <dbReference type="EMBL" id="GFO63658.1"/>
    </source>
</evidence>
<dbReference type="RefSeq" id="WP_183346500.1">
    <property type="nucleotide sequence ID" value="NZ_BLXY01000002.1"/>
</dbReference>
<name>A0A6V8MU09_9BACT</name>
<dbReference type="SUPFAM" id="SSF143011">
    <property type="entry name" value="RelE-like"/>
    <property type="match status" value="1"/>
</dbReference>
<dbReference type="AlphaFoldDB" id="A0A6V8MU09"/>
<reference evidence="2" key="1">
    <citation type="submission" date="2020-06" db="EMBL/GenBank/DDBJ databases">
        <title>Draft genomic sequecing of Geomonas sp. Red736.</title>
        <authorList>
            <person name="Itoh H."/>
            <person name="Xu Z.X."/>
            <person name="Ushijima N."/>
            <person name="Masuda Y."/>
            <person name="Shiratori Y."/>
            <person name="Senoo K."/>
        </authorList>
    </citation>
    <scope>NUCLEOTIDE SEQUENCE [LARGE SCALE GENOMIC DNA]</scope>
    <source>
        <strain evidence="2">Red736</strain>
    </source>
</reference>